<dbReference type="Pfam" id="PF13508">
    <property type="entry name" value="Acetyltransf_7"/>
    <property type="match status" value="1"/>
</dbReference>
<accession>A0A402CUQ3</accession>
<dbReference type="InterPro" id="IPR000182">
    <property type="entry name" value="GNAT_dom"/>
</dbReference>
<sequence>MDDEVLHSPALLAKSHEIAGFDCGKSPLNDFLRKYALQNQASGGARTYVIARGKRVIGYYSLAPASVAPEAAPDRVTKGQGRYPVPVILMARFAVDQNEQGKGLGKALLRDALRRALYGAEAIGGRAFLVHAKDEEARTFYQKFGMEASPTNSLHLFLLFKDIRQSIEAEA</sequence>
<dbReference type="Gene3D" id="3.40.630.30">
    <property type="match status" value="1"/>
</dbReference>
<evidence type="ECO:0000256" key="4">
    <source>
        <dbReference type="ARBA" id="ARBA00023315"/>
    </source>
</evidence>
<comment type="catalytic activity">
    <reaction evidence="5">
        <text>glycyl-tRNA(Gly) + acetyl-CoA = N-acetylglycyl-tRNA(Gly) + CoA + H(+)</text>
        <dbReference type="Rhea" id="RHEA:81867"/>
        <dbReference type="Rhea" id="RHEA-COMP:9683"/>
        <dbReference type="Rhea" id="RHEA-COMP:19766"/>
        <dbReference type="ChEBI" id="CHEBI:15378"/>
        <dbReference type="ChEBI" id="CHEBI:57287"/>
        <dbReference type="ChEBI" id="CHEBI:57288"/>
        <dbReference type="ChEBI" id="CHEBI:78522"/>
        <dbReference type="ChEBI" id="CHEBI:232036"/>
    </reaction>
</comment>
<evidence type="ECO:0000313" key="6">
    <source>
        <dbReference type="EMBL" id="BDI29041.1"/>
    </source>
</evidence>
<dbReference type="GO" id="GO:0016747">
    <property type="term" value="F:acyltransferase activity, transferring groups other than amino-acyl groups"/>
    <property type="evidence" value="ECO:0007669"/>
    <property type="project" value="InterPro"/>
</dbReference>
<dbReference type="SUPFAM" id="SSF55729">
    <property type="entry name" value="Acyl-CoA N-acyltransferases (Nat)"/>
    <property type="match status" value="1"/>
</dbReference>
<evidence type="ECO:0000256" key="1">
    <source>
        <dbReference type="ARBA" id="ARBA00022491"/>
    </source>
</evidence>
<proteinExistence type="predicted"/>
<dbReference type="InterPro" id="IPR016181">
    <property type="entry name" value="Acyl_CoA_acyltransferase"/>
</dbReference>
<evidence type="ECO:0000313" key="7">
    <source>
        <dbReference type="Proteomes" id="UP000287394"/>
    </source>
</evidence>
<dbReference type="PANTHER" id="PTHR36449:SF1">
    <property type="entry name" value="ACETYLTRANSFERASE"/>
    <property type="match status" value="1"/>
</dbReference>
<organism evidence="6 7">
    <name type="scientific">Capsulimonas corticalis</name>
    <dbReference type="NCBI Taxonomy" id="2219043"/>
    <lineage>
        <taxon>Bacteria</taxon>
        <taxon>Bacillati</taxon>
        <taxon>Armatimonadota</taxon>
        <taxon>Armatimonadia</taxon>
        <taxon>Capsulimonadales</taxon>
        <taxon>Capsulimonadaceae</taxon>
        <taxon>Capsulimonas</taxon>
    </lineage>
</organism>
<dbReference type="EMBL" id="AP025739">
    <property type="protein sequence ID" value="BDI29041.1"/>
    <property type="molecule type" value="Genomic_DNA"/>
</dbReference>
<keyword evidence="7" id="KW-1185">Reference proteome</keyword>
<keyword evidence="1" id="KW-0678">Repressor</keyword>
<gene>
    <name evidence="6" type="ORF">CCAX7_10920</name>
</gene>
<reference evidence="6 7" key="1">
    <citation type="journal article" date="2019" name="Int. J. Syst. Evol. Microbiol.">
        <title>Capsulimonas corticalis gen. nov., sp. nov., an aerobic capsulated bacterium, of a novel bacterial order, Capsulimonadales ord. nov., of the class Armatimonadia of the phylum Armatimonadetes.</title>
        <authorList>
            <person name="Li J."/>
            <person name="Kudo C."/>
            <person name="Tonouchi A."/>
        </authorList>
    </citation>
    <scope>NUCLEOTIDE SEQUENCE [LARGE SCALE GENOMIC DNA]</scope>
    <source>
        <strain evidence="6 7">AX-7</strain>
    </source>
</reference>
<dbReference type="PANTHER" id="PTHR36449">
    <property type="entry name" value="ACETYLTRANSFERASE-RELATED"/>
    <property type="match status" value="1"/>
</dbReference>
<evidence type="ECO:0000256" key="3">
    <source>
        <dbReference type="ARBA" id="ARBA00022679"/>
    </source>
</evidence>
<dbReference type="PROSITE" id="PS51186">
    <property type="entry name" value="GNAT"/>
    <property type="match status" value="1"/>
</dbReference>
<dbReference type="RefSeq" id="WP_119321088.1">
    <property type="nucleotide sequence ID" value="NZ_AP025739.1"/>
</dbReference>
<evidence type="ECO:0000256" key="5">
    <source>
        <dbReference type="ARBA" id="ARBA00049880"/>
    </source>
</evidence>
<keyword evidence="4" id="KW-0012">Acyltransferase</keyword>
<keyword evidence="3" id="KW-0808">Transferase</keyword>
<dbReference type="Proteomes" id="UP000287394">
    <property type="component" value="Chromosome"/>
</dbReference>
<evidence type="ECO:0000256" key="2">
    <source>
        <dbReference type="ARBA" id="ARBA00022649"/>
    </source>
</evidence>
<dbReference type="CDD" id="cd04301">
    <property type="entry name" value="NAT_SF"/>
    <property type="match status" value="1"/>
</dbReference>
<protein>
    <submittedName>
        <fullName evidence="6">N-acetyltransferase GCN5</fullName>
    </submittedName>
</protein>
<dbReference type="KEGG" id="ccot:CCAX7_10920"/>
<dbReference type="OrthoDB" id="9799147at2"/>
<dbReference type="AlphaFoldDB" id="A0A402CUQ3"/>
<name>A0A402CUQ3_9BACT</name>
<keyword evidence="2" id="KW-1277">Toxin-antitoxin system</keyword>